<dbReference type="InterPro" id="IPR009003">
    <property type="entry name" value="Peptidase_S1_PA"/>
</dbReference>
<proteinExistence type="predicted"/>
<dbReference type="EnsemblMetazoa" id="GAUT008570-RA">
    <property type="protein sequence ID" value="GAUT008570-PA"/>
    <property type="gene ID" value="GAUT008570"/>
</dbReference>
<reference evidence="1" key="1">
    <citation type="submission" date="2020-05" db="UniProtKB">
        <authorList>
            <consortium name="EnsemblMetazoa"/>
        </authorList>
    </citation>
    <scope>IDENTIFICATION</scope>
    <source>
        <strain evidence="1">TTRI</strain>
    </source>
</reference>
<name>A0A1A9ULR4_GLOAU</name>
<dbReference type="VEuPathDB" id="VectorBase:GAUT008570"/>
<organism evidence="1 2">
    <name type="scientific">Glossina austeni</name>
    <name type="common">Savannah tsetse fly</name>
    <dbReference type="NCBI Taxonomy" id="7395"/>
    <lineage>
        <taxon>Eukaryota</taxon>
        <taxon>Metazoa</taxon>
        <taxon>Ecdysozoa</taxon>
        <taxon>Arthropoda</taxon>
        <taxon>Hexapoda</taxon>
        <taxon>Insecta</taxon>
        <taxon>Pterygota</taxon>
        <taxon>Neoptera</taxon>
        <taxon>Endopterygota</taxon>
        <taxon>Diptera</taxon>
        <taxon>Brachycera</taxon>
        <taxon>Muscomorpha</taxon>
        <taxon>Hippoboscoidea</taxon>
        <taxon>Glossinidae</taxon>
        <taxon>Glossina</taxon>
    </lineage>
</organism>
<evidence type="ECO:0000313" key="1">
    <source>
        <dbReference type="EnsemblMetazoa" id="GAUT008570-PA"/>
    </source>
</evidence>
<accession>A0A1A9ULR4</accession>
<dbReference type="Proteomes" id="UP000078200">
    <property type="component" value="Unassembled WGS sequence"/>
</dbReference>
<sequence length="240" mass="26789">MLHNEQFEYEGNIAKRPAVIIGNNLLLGHKMDVENLVEYNYSTNNEIKKRVKVKQFILYPNKSEEAGISLMLVVMTHNLQADGGNVAVLSIASKPFEMNVVACNVITGGSSEAVDPMQRSECKEMLPKLNEGLLCVHYSDAAIKGFALICNEELVGLSDPKKIIVHHGPVTYIDIYKYRNWLKNSIEVERLISRAIGFPLKPNPKVALGTPPRSRFRSSAGKPKLMTITAFILFDLYIKG</sequence>
<keyword evidence="2" id="KW-1185">Reference proteome</keyword>
<protein>
    <recommendedName>
        <fullName evidence="3">Peptidase S1 domain-containing protein</fullName>
    </recommendedName>
</protein>
<dbReference type="SUPFAM" id="SSF50494">
    <property type="entry name" value="Trypsin-like serine proteases"/>
    <property type="match status" value="1"/>
</dbReference>
<dbReference type="AlphaFoldDB" id="A0A1A9ULR4"/>
<evidence type="ECO:0000313" key="2">
    <source>
        <dbReference type="Proteomes" id="UP000078200"/>
    </source>
</evidence>
<evidence type="ECO:0008006" key="3">
    <source>
        <dbReference type="Google" id="ProtNLM"/>
    </source>
</evidence>